<dbReference type="Proteomes" id="UP000299102">
    <property type="component" value="Unassembled WGS sequence"/>
</dbReference>
<keyword evidence="1" id="KW-0472">Membrane</keyword>
<dbReference type="AlphaFoldDB" id="A0A4C1WMU3"/>
<sequence length="128" mass="14207">MAGTDRPQHATIDPDLVTIAARDRLSFEIEVSRGATPLHDDAAAARRGRRARAGGAGGRLPVAVCDDTGLLLNYAQTFPLYMCDIFSKWTKKKNKRKRVTIVVRWRPVPMALLLRSSLALAVFYWLVG</sequence>
<gene>
    <name evidence="2" type="ORF">EVAR_21301_1</name>
</gene>
<proteinExistence type="predicted"/>
<name>A0A4C1WMU3_EUMVA</name>
<keyword evidence="3" id="KW-1185">Reference proteome</keyword>
<protein>
    <submittedName>
        <fullName evidence="2">Uncharacterized protein</fullName>
    </submittedName>
</protein>
<evidence type="ECO:0000313" key="2">
    <source>
        <dbReference type="EMBL" id="GBP52170.1"/>
    </source>
</evidence>
<reference evidence="2 3" key="1">
    <citation type="journal article" date="2019" name="Commun. Biol.">
        <title>The bagworm genome reveals a unique fibroin gene that provides high tensile strength.</title>
        <authorList>
            <person name="Kono N."/>
            <person name="Nakamura H."/>
            <person name="Ohtoshi R."/>
            <person name="Tomita M."/>
            <person name="Numata K."/>
            <person name="Arakawa K."/>
        </authorList>
    </citation>
    <scope>NUCLEOTIDE SEQUENCE [LARGE SCALE GENOMIC DNA]</scope>
</reference>
<comment type="caution">
    <text evidence="2">The sequence shown here is derived from an EMBL/GenBank/DDBJ whole genome shotgun (WGS) entry which is preliminary data.</text>
</comment>
<evidence type="ECO:0000313" key="3">
    <source>
        <dbReference type="Proteomes" id="UP000299102"/>
    </source>
</evidence>
<keyword evidence="1" id="KW-1133">Transmembrane helix</keyword>
<evidence type="ECO:0000256" key="1">
    <source>
        <dbReference type="SAM" id="Phobius"/>
    </source>
</evidence>
<accession>A0A4C1WMU3</accession>
<organism evidence="2 3">
    <name type="scientific">Eumeta variegata</name>
    <name type="common">Bagworm moth</name>
    <name type="synonym">Eumeta japonica</name>
    <dbReference type="NCBI Taxonomy" id="151549"/>
    <lineage>
        <taxon>Eukaryota</taxon>
        <taxon>Metazoa</taxon>
        <taxon>Ecdysozoa</taxon>
        <taxon>Arthropoda</taxon>
        <taxon>Hexapoda</taxon>
        <taxon>Insecta</taxon>
        <taxon>Pterygota</taxon>
        <taxon>Neoptera</taxon>
        <taxon>Endopterygota</taxon>
        <taxon>Lepidoptera</taxon>
        <taxon>Glossata</taxon>
        <taxon>Ditrysia</taxon>
        <taxon>Tineoidea</taxon>
        <taxon>Psychidae</taxon>
        <taxon>Oiketicinae</taxon>
        <taxon>Eumeta</taxon>
    </lineage>
</organism>
<feature type="transmembrane region" description="Helical" evidence="1">
    <location>
        <begin position="105"/>
        <end position="127"/>
    </location>
</feature>
<keyword evidence="1" id="KW-0812">Transmembrane</keyword>
<dbReference type="EMBL" id="BGZK01000596">
    <property type="protein sequence ID" value="GBP52170.1"/>
    <property type="molecule type" value="Genomic_DNA"/>
</dbReference>